<feature type="transmembrane region" description="Helical" evidence="2">
    <location>
        <begin position="581"/>
        <end position="602"/>
    </location>
</feature>
<dbReference type="AlphaFoldDB" id="A0A9D4EZG5"/>
<sequence length="816" mass="93149">MALICIVLNIINIDWGITDTVNGIIIVIVLGVLQGSVLEFPVQTIATLLIGGERRHNKRAPCDRLTVILNYNLLATGKDDILECIETMYMAYVGNLSPNVSAVLVSATNDEELKEYELQIRDTYRAILYDDLYREGLAFARGEYELVDPIHLHNVWAMYVDVDRNVFVTDYLEDICDRYAREFMVVHRVSRVLRKCGQYQDLMLLSEGEFEAYSYCDKCCYGRSARETGEALFHTSEDVSNIIERKFDYTLVLDADTGVPRGGVFDMLRIAAAHPERGIIQPSIKLHCGPGDTMFMHLEAMRQSIYEPMTNAITAMFEQSSYFGKALIKNKLYIDYVIGSKDDLIERVPVDVLSHDTFEAALLKPLYAGSTFLLEAPSHNYVTWNIRERRWNRGEILLAMYFWKYAFGKPMRWLQQKLQRSKFNKTKVRTESKLDFVTSYIAHSALRQMMMKPALLLYIVLHISVHLRYRYASIIIVMFSVLVFPKFATCNRENYKFVFLETIASILQFTPEALVGCVRIWRALYANISINAKWVPQRAVEEEFKSSNPFISSLKHLWGYSLFSMVLGVLVVIFLERAILVLVMLITTALLPFYTGFTSLPINFKCCKPRSISIRRLFRRGGKLDISAHINTVADPNMYSSIGNTSEPTLELSKIENNLLTPNMFTNYGFDERSELPNNTKTQNNASWSRDVESMIANSERYGQMLSLSAGRNSHSRRVDGREKHVSVINVKFPKLDDTNESNEYDVIHLSSSDGASSLSPTGTKSFSSRSSLSSKLPSLDITLAEQGSIWYENNVTYIKVGKRHKMKLWDTSSKT</sequence>
<comment type="caution">
    <text evidence="3">The sequence shown here is derived from an EMBL/GenBank/DDBJ whole genome shotgun (WGS) entry which is preliminary data.</text>
</comment>
<evidence type="ECO:0000256" key="2">
    <source>
        <dbReference type="SAM" id="Phobius"/>
    </source>
</evidence>
<proteinExistence type="predicted"/>
<name>A0A9D4EZG5_DREPO</name>
<evidence type="ECO:0000256" key="1">
    <source>
        <dbReference type="SAM" id="MobiDB-lite"/>
    </source>
</evidence>
<evidence type="ECO:0000313" key="3">
    <source>
        <dbReference type="EMBL" id="KAH3787211.1"/>
    </source>
</evidence>
<feature type="transmembrane region" description="Helical" evidence="2">
    <location>
        <begin position="557"/>
        <end position="575"/>
    </location>
</feature>
<reference evidence="3" key="2">
    <citation type="submission" date="2020-11" db="EMBL/GenBank/DDBJ databases">
        <authorList>
            <person name="McCartney M.A."/>
            <person name="Auch B."/>
            <person name="Kono T."/>
            <person name="Mallez S."/>
            <person name="Becker A."/>
            <person name="Gohl D.M."/>
            <person name="Silverstein K.A.T."/>
            <person name="Koren S."/>
            <person name="Bechman K.B."/>
            <person name="Herman A."/>
            <person name="Abrahante J.E."/>
            <person name="Garbe J."/>
        </authorList>
    </citation>
    <scope>NUCLEOTIDE SEQUENCE</scope>
    <source>
        <strain evidence="3">Duluth1</strain>
        <tissue evidence="3">Whole animal</tissue>
    </source>
</reference>
<dbReference type="Proteomes" id="UP000828390">
    <property type="component" value="Unassembled WGS sequence"/>
</dbReference>
<keyword evidence="2" id="KW-0472">Membrane</keyword>
<keyword evidence="2" id="KW-1133">Transmembrane helix</keyword>
<dbReference type="EMBL" id="JAIWYP010000008">
    <property type="protein sequence ID" value="KAH3787211.1"/>
    <property type="molecule type" value="Genomic_DNA"/>
</dbReference>
<organism evidence="3 4">
    <name type="scientific">Dreissena polymorpha</name>
    <name type="common">Zebra mussel</name>
    <name type="synonym">Mytilus polymorpha</name>
    <dbReference type="NCBI Taxonomy" id="45954"/>
    <lineage>
        <taxon>Eukaryota</taxon>
        <taxon>Metazoa</taxon>
        <taxon>Spiralia</taxon>
        <taxon>Lophotrochozoa</taxon>
        <taxon>Mollusca</taxon>
        <taxon>Bivalvia</taxon>
        <taxon>Autobranchia</taxon>
        <taxon>Heteroconchia</taxon>
        <taxon>Euheterodonta</taxon>
        <taxon>Imparidentia</taxon>
        <taxon>Neoheterodontei</taxon>
        <taxon>Myida</taxon>
        <taxon>Dreissenoidea</taxon>
        <taxon>Dreissenidae</taxon>
        <taxon>Dreissena</taxon>
    </lineage>
</organism>
<keyword evidence="4" id="KW-1185">Reference proteome</keyword>
<feature type="region of interest" description="Disordered" evidence="1">
    <location>
        <begin position="751"/>
        <end position="774"/>
    </location>
</feature>
<gene>
    <name evidence="3" type="ORF">DPMN_165331</name>
</gene>
<evidence type="ECO:0000313" key="4">
    <source>
        <dbReference type="Proteomes" id="UP000828390"/>
    </source>
</evidence>
<reference evidence="3" key="1">
    <citation type="journal article" date="2019" name="bioRxiv">
        <title>The Genome of the Zebra Mussel, Dreissena polymorpha: A Resource for Invasive Species Research.</title>
        <authorList>
            <person name="McCartney M.A."/>
            <person name="Auch B."/>
            <person name="Kono T."/>
            <person name="Mallez S."/>
            <person name="Zhang Y."/>
            <person name="Obille A."/>
            <person name="Becker A."/>
            <person name="Abrahante J.E."/>
            <person name="Garbe J."/>
            <person name="Badalamenti J.P."/>
            <person name="Herman A."/>
            <person name="Mangelson H."/>
            <person name="Liachko I."/>
            <person name="Sullivan S."/>
            <person name="Sone E.D."/>
            <person name="Koren S."/>
            <person name="Silverstein K.A.T."/>
            <person name="Beckman K.B."/>
            <person name="Gohl D.M."/>
        </authorList>
    </citation>
    <scope>NUCLEOTIDE SEQUENCE</scope>
    <source>
        <strain evidence="3">Duluth1</strain>
        <tissue evidence="3">Whole animal</tissue>
    </source>
</reference>
<accession>A0A9D4EZG5</accession>
<protein>
    <submittedName>
        <fullName evidence="3">Uncharacterized protein</fullName>
    </submittedName>
</protein>
<keyword evidence="2" id="KW-0812">Transmembrane</keyword>